<accession>A0ABQ2K437</accession>
<proteinExistence type="predicted"/>
<keyword evidence="3" id="KW-1185">Reference proteome</keyword>
<dbReference type="InterPro" id="IPR050471">
    <property type="entry name" value="AB_hydrolase"/>
</dbReference>
<comment type="caution">
    <text evidence="2">The sequence shown here is derived from an EMBL/GenBank/DDBJ whole genome shotgun (WGS) entry which is preliminary data.</text>
</comment>
<dbReference type="SUPFAM" id="SSF53474">
    <property type="entry name" value="alpha/beta-Hydrolases"/>
    <property type="match status" value="1"/>
</dbReference>
<dbReference type="RefSeq" id="WP_189104275.1">
    <property type="nucleotide sequence ID" value="NZ_BMND01000055.1"/>
</dbReference>
<evidence type="ECO:0000313" key="3">
    <source>
        <dbReference type="Proteomes" id="UP000600080"/>
    </source>
</evidence>
<organism evidence="2 3">
    <name type="scientific">Streptomyces kronopolitis</name>
    <dbReference type="NCBI Taxonomy" id="1612435"/>
    <lineage>
        <taxon>Bacteria</taxon>
        <taxon>Bacillati</taxon>
        <taxon>Actinomycetota</taxon>
        <taxon>Actinomycetes</taxon>
        <taxon>Kitasatosporales</taxon>
        <taxon>Streptomycetaceae</taxon>
        <taxon>Streptomyces</taxon>
    </lineage>
</organism>
<reference evidence="3" key="1">
    <citation type="journal article" date="2019" name="Int. J. Syst. Evol. Microbiol.">
        <title>The Global Catalogue of Microorganisms (GCM) 10K type strain sequencing project: providing services to taxonomists for standard genome sequencing and annotation.</title>
        <authorList>
            <consortium name="The Broad Institute Genomics Platform"/>
            <consortium name="The Broad Institute Genome Sequencing Center for Infectious Disease"/>
            <person name="Wu L."/>
            <person name="Ma J."/>
        </authorList>
    </citation>
    <scope>NUCLEOTIDE SEQUENCE [LARGE SCALE GENOMIC DNA]</scope>
    <source>
        <strain evidence="3">CGMCC 4.7323</strain>
    </source>
</reference>
<dbReference type="EMBL" id="BMND01000055">
    <property type="protein sequence ID" value="GGN63733.1"/>
    <property type="molecule type" value="Genomic_DNA"/>
</dbReference>
<dbReference type="PANTHER" id="PTHR43433:SF1">
    <property type="entry name" value="BLL5160 PROTEIN"/>
    <property type="match status" value="1"/>
</dbReference>
<dbReference type="GeneID" id="301552172"/>
<dbReference type="Pfam" id="PF00561">
    <property type="entry name" value="Abhydrolase_1"/>
    <property type="match status" value="1"/>
</dbReference>
<keyword evidence="2" id="KW-0378">Hydrolase</keyword>
<evidence type="ECO:0000259" key="1">
    <source>
        <dbReference type="Pfam" id="PF00561"/>
    </source>
</evidence>
<protein>
    <submittedName>
        <fullName evidence="2">Hydrolase</fullName>
    </submittedName>
</protein>
<dbReference type="Proteomes" id="UP000600080">
    <property type="component" value="Unassembled WGS sequence"/>
</dbReference>
<evidence type="ECO:0000313" key="2">
    <source>
        <dbReference type="EMBL" id="GGN63733.1"/>
    </source>
</evidence>
<sequence length="306" mass="33958">MAESFAAEQIRQFSYQGYAFACRILPCPAPVTEPIVVLCGAFQNIRSYHRYDKYWHDSATVICMEPPGSYSPDPVPRTVGYGFDADALAYLLDELDLPRINLLGVSLGAAPTHRFAQEYPERLARLMLTGAAWGDTARRGAGELAHWLGLRRADEFGRKMVELCVNEDPTRTVRNRKAVRRALLEHLSTASEAEMVRYLAVAQRLVDHPATLPGRISGTPTLCVTGEHDDLAPPGLARRMAAGIDGAAFTTIRETCHVSFLERHADWADLVLRFFTDQPLDGLDYLTALEHPAGRPEHEETASPGW</sequence>
<name>A0ABQ2K437_9ACTN</name>
<dbReference type="PANTHER" id="PTHR43433">
    <property type="entry name" value="HYDROLASE, ALPHA/BETA FOLD FAMILY PROTEIN"/>
    <property type="match status" value="1"/>
</dbReference>
<dbReference type="PRINTS" id="PR00111">
    <property type="entry name" value="ABHYDROLASE"/>
</dbReference>
<dbReference type="InterPro" id="IPR029058">
    <property type="entry name" value="AB_hydrolase_fold"/>
</dbReference>
<feature type="domain" description="AB hydrolase-1" evidence="1">
    <location>
        <begin position="34"/>
        <end position="263"/>
    </location>
</feature>
<dbReference type="Gene3D" id="3.40.50.1820">
    <property type="entry name" value="alpha/beta hydrolase"/>
    <property type="match status" value="1"/>
</dbReference>
<gene>
    <name evidence="2" type="ORF">GCM10012285_65060</name>
</gene>
<dbReference type="InterPro" id="IPR000073">
    <property type="entry name" value="AB_hydrolase_1"/>
</dbReference>
<dbReference type="GO" id="GO:0016787">
    <property type="term" value="F:hydrolase activity"/>
    <property type="evidence" value="ECO:0007669"/>
    <property type="project" value="UniProtKB-KW"/>
</dbReference>